<dbReference type="PROSITE" id="PS00710">
    <property type="entry name" value="PGM_PMM"/>
    <property type="match status" value="1"/>
</dbReference>
<dbReference type="Gene3D" id="3.40.120.10">
    <property type="entry name" value="Alpha-D-Glucose-1,6-Bisphosphate, subunit A, domain 3"/>
    <property type="match status" value="2"/>
</dbReference>
<dbReference type="InterPro" id="IPR016066">
    <property type="entry name" value="A-D-PHexomutase_CS"/>
</dbReference>
<dbReference type="PRINTS" id="PR00509">
    <property type="entry name" value="PGMPMM"/>
</dbReference>
<feature type="non-terminal residue" evidence="6">
    <location>
        <position position="1"/>
    </location>
</feature>
<evidence type="ECO:0000256" key="3">
    <source>
        <dbReference type="ARBA" id="ARBA00022553"/>
    </source>
</evidence>
<dbReference type="GO" id="GO:0000287">
    <property type="term" value="F:magnesium ion binding"/>
    <property type="evidence" value="ECO:0007669"/>
    <property type="project" value="InterPro"/>
</dbReference>
<dbReference type="AlphaFoldDB" id="T1C9D3"/>
<reference evidence="6" key="1">
    <citation type="submission" date="2013-08" db="EMBL/GenBank/DDBJ databases">
        <authorList>
            <person name="Mendez C."/>
            <person name="Richter M."/>
            <person name="Ferrer M."/>
            <person name="Sanchez J."/>
        </authorList>
    </citation>
    <scope>NUCLEOTIDE SEQUENCE</scope>
</reference>
<comment type="caution">
    <text evidence="6">The sequence shown here is derived from an EMBL/GenBank/DDBJ whole genome shotgun (WGS) entry which is preliminary data.</text>
</comment>
<dbReference type="Pfam" id="PF02879">
    <property type="entry name" value="PGM_PMM_II"/>
    <property type="match status" value="1"/>
</dbReference>
<dbReference type="GO" id="GO:0005829">
    <property type="term" value="C:cytosol"/>
    <property type="evidence" value="ECO:0007669"/>
    <property type="project" value="TreeGrafter"/>
</dbReference>
<feature type="domain" description="Alpha-D-phosphohexomutase alpha/beta/alpha" evidence="5">
    <location>
        <begin position="97"/>
        <end position="178"/>
    </location>
</feature>
<protein>
    <submittedName>
        <fullName evidence="6">Phosphoglucosamine mutase</fullName>
    </submittedName>
</protein>
<dbReference type="PANTHER" id="PTHR42946">
    <property type="entry name" value="PHOSPHOHEXOSE MUTASE"/>
    <property type="match status" value="1"/>
</dbReference>
<dbReference type="InterPro" id="IPR005845">
    <property type="entry name" value="A-D-PHexomutase_a/b/a-II"/>
</dbReference>
<reference evidence="6" key="2">
    <citation type="journal article" date="2014" name="ISME J.">
        <title>Microbial stratification in low pH oxic and suboxic macroscopic growths along an acid mine drainage.</title>
        <authorList>
            <person name="Mendez-Garcia C."/>
            <person name="Mesa V."/>
            <person name="Sprenger R.R."/>
            <person name="Richter M."/>
            <person name="Diez M.S."/>
            <person name="Solano J."/>
            <person name="Bargiela R."/>
            <person name="Golyshina O.V."/>
            <person name="Manteca A."/>
            <person name="Ramos J.L."/>
            <person name="Gallego J.R."/>
            <person name="Llorente I."/>
            <person name="Martins Dos Santos V.A."/>
            <person name="Jensen O.N."/>
            <person name="Pelaez A.I."/>
            <person name="Sanchez J."/>
            <person name="Ferrer M."/>
        </authorList>
    </citation>
    <scope>NUCLEOTIDE SEQUENCE</scope>
</reference>
<organism evidence="6">
    <name type="scientific">mine drainage metagenome</name>
    <dbReference type="NCBI Taxonomy" id="410659"/>
    <lineage>
        <taxon>unclassified sequences</taxon>
        <taxon>metagenomes</taxon>
        <taxon>ecological metagenomes</taxon>
    </lineage>
</organism>
<dbReference type="InterPro" id="IPR050060">
    <property type="entry name" value="Phosphoglucosamine_mutase"/>
</dbReference>
<dbReference type="PANTHER" id="PTHR42946:SF1">
    <property type="entry name" value="PHOSPHOGLUCOMUTASE (ALPHA-D-GLUCOSE-1,6-BISPHOSPHATE-DEPENDENT)"/>
    <property type="match status" value="1"/>
</dbReference>
<comment type="similarity">
    <text evidence="2">Belongs to the phosphohexose mutase family.</text>
</comment>
<name>T1C9D3_9ZZZZ</name>
<dbReference type="EMBL" id="AUZY01000397">
    <property type="protein sequence ID" value="EQD78812.1"/>
    <property type="molecule type" value="Genomic_DNA"/>
</dbReference>
<evidence type="ECO:0000256" key="1">
    <source>
        <dbReference type="ARBA" id="ARBA00001946"/>
    </source>
</evidence>
<dbReference type="InterPro" id="IPR016055">
    <property type="entry name" value="A-D-PHexomutase_a/b/a-I/II/III"/>
</dbReference>
<dbReference type="GO" id="GO:0006048">
    <property type="term" value="P:UDP-N-acetylglucosamine biosynthetic process"/>
    <property type="evidence" value="ECO:0007669"/>
    <property type="project" value="TreeGrafter"/>
</dbReference>
<comment type="cofactor">
    <cofactor evidence="1">
        <name>Mg(2+)</name>
        <dbReference type="ChEBI" id="CHEBI:18420"/>
    </cofactor>
</comment>
<proteinExistence type="inferred from homology"/>
<dbReference type="Pfam" id="PF02878">
    <property type="entry name" value="PGM_PMM_I"/>
    <property type="match status" value="1"/>
</dbReference>
<sequence>LVVLAGLADGGALGINLGVLPTPGVAVVARDRGGVGVVVSASHNPYYDNGLKVLGLGGAKLDLATEEALARALGDVAAPRHPLAGPPPVDPTAEALYVSHLRALVPDDLSSLHLVVDCANGAASHVARELFVATGARVTMLHDQPDGRNINRGCGSTDVRDVVAAVTGLGADLGLAFD</sequence>
<keyword evidence="3" id="KW-0597">Phosphoprotein</keyword>
<accession>T1C9D3</accession>
<dbReference type="GO" id="GO:0005975">
    <property type="term" value="P:carbohydrate metabolic process"/>
    <property type="evidence" value="ECO:0007669"/>
    <property type="project" value="InterPro"/>
</dbReference>
<dbReference type="InterPro" id="IPR005844">
    <property type="entry name" value="A-D-PHexomutase_a/b/a-I"/>
</dbReference>
<dbReference type="InterPro" id="IPR005841">
    <property type="entry name" value="Alpha-D-phosphohexomutase_SF"/>
</dbReference>
<gene>
    <name evidence="6" type="ORF">B1B_00520</name>
</gene>
<evidence type="ECO:0000256" key="2">
    <source>
        <dbReference type="ARBA" id="ARBA00010231"/>
    </source>
</evidence>
<feature type="domain" description="Alpha-D-phosphohexomutase alpha/beta/alpha" evidence="4">
    <location>
        <begin position="3"/>
        <end position="72"/>
    </location>
</feature>
<evidence type="ECO:0000259" key="4">
    <source>
        <dbReference type="Pfam" id="PF02878"/>
    </source>
</evidence>
<feature type="non-terminal residue" evidence="6">
    <location>
        <position position="178"/>
    </location>
</feature>
<evidence type="ECO:0000313" key="6">
    <source>
        <dbReference type="EMBL" id="EQD78812.1"/>
    </source>
</evidence>
<evidence type="ECO:0000259" key="5">
    <source>
        <dbReference type="Pfam" id="PF02879"/>
    </source>
</evidence>
<dbReference type="GO" id="GO:0009252">
    <property type="term" value="P:peptidoglycan biosynthetic process"/>
    <property type="evidence" value="ECO:0007669"/>
    <property type="project" value="TreeGrafter"/>
</dbReference>
<dbReference type="SUPFAM" id="SSF53738">
    <property type="entry name" value="Phosphoglucomutase, first 3 domains"/>
    <property type="match status" value="2"/>
</dbReference>
<dbReference type="GO" id="GO:0004615">
    <property type="term" value="F:phosphomannomutase activity"/>
    <property type="evidence" value="ECO:0007669"/>
    <property type="project" value="TreeGrafter"/>
</dbReference>
<dbReference type="GO" id="GO:0008966">
    <property type="term" value="F:phosphoglucosamine mutase activity"/>
    <property type="evidence" value="ECO:0007669"/>
    <property type="project" value="TreeGrafter"/>
</dbReference>